<dbReference type="Proteomes" id="UP000605201">
    <property type="component" value="Unassembled WGS sequence"/>
</dbReference>
<gene>
    <name evidence="2" type="ORF">H8D96_19825</name>
</gene>
<feature type="domain" description="DUF6566" evidence="1">
    <location>
        <begin position="62"/>
        <end position="127"/>
    </location>
</feature>
<reference evidence="2 3" key="1">
    <citation type="submission" date="2020-08" db="EMBL/GenBank/DDBJ databases">
        <title>Bridging the membrane lipid divide: bacteria of the FCB group superphylum have the potential to synthesize archaeal ether lipids.</title>
        <authorList>
            <person name="Villanueva L."/>
            <person name="Von Meijenfeldt F.A.B."/>
            <person name="Westbye A.B."/>
            <person name="Yadav S."/>
            <person name="Hopmans E.C."/>
            <person name="Dutilh B.E."/>
            <person name="Sinninghe Damste J.S."/>
        </authorList>
    </citation>
    <scope>NUCLEOTIDE SEQUENCE [LARGE SCALE GENOMIC DNA]</scope>
    <source>
        <strain evidence="2">NIOZ-UU17</strain>
    </source>
</reference>
<protein>
    <recommendedName>
        <fullName evidence="1">DUF6566 domain-containing protein</fullName>
    </recommendedName>
</protein>
<name>A0A8J6P3W1_9BACT</name>
<sequence>MKELGIYQTFDNRQFDVKFDSENNCLIATGPLGVSGTSQEIVIEHVYNEDDAEQAFKQFFKTKRYKGFVITAAPDLLASGEWSTKVVIRKQNGSVIKPFSTANKWDYESEADRHCLNLGKQIVDGQAEFSVDDL</sequence>
<evidence type="ECO:0000259" key="1">
    <source>
        <dbReference type="Pfam" id="PF20204"/>
    </source>
</evidence>
<accession>A0A8J6P3W1</accession>
<dbReference type="AlphaFoldDB" id="A0A8J6P3W1"/>
<dbReference type="InterPro" id="IPR046696">
    <property type="entry name" value="DUF6566"/>
</dbReference>
<dbReference type="EMBL" id="JACNIG010000394">
    <property type="protein sequence ID" value="MBC8434163.1"/>
    <property type="molecule type" value="Genomic_DNA"/>
</dbReference>
<proteinExistence type="predicted"/>
<dbReference type="Pfam" id="PF20204">
    <property type="entry name" value="DUF6566"/>
    <property type="match status" value="1"/>
</dbReference>
<dbReference type="NCBIfam" id="NF046097">
    <property type="entry name" value="CV_2116_dom"/>
    <property type="match status" value="1"/>
</dbReference>
<organism evidence="2 3">
    <name type="scientific">Candidatus Desulfatibia vada</name>
    <dbReference type="NCBI Taxonomy" id="2841696"/>
    <lineage>
        <taxon>Bacteria</taxon>
        <taxon>Pseudomonadati</taxon>
        <taxon>Thermodesulfobacteriota</taxon>
        <taxon>Desulfobacteria</taxon>
        <taxon>Desulfobacterales</taxon>
        <taxon>Desulfobacterales incertae sedis</taxon>
        <taxon>Candidatus Desulfatibia</taxon>
    </lineage>
</organism>
<comment type="caution">
    <text evidence="2">The sequence shown here is derived from an EMBL/GenBank/DDBJ whole genome shotgun (WGS) entry which is preliminary data.</text>
</comment>
<evidence type="ECO:0000313" key="2">
    <source>
        <dbReference type="EMBL" id="MBC8434163.1"/>
    </source>
</evidence>
<evidence type="ECO:0000313" key="3">
    <source>
        <dbReference type="Proteomes" id="UP000605201"/>
    </source>
</evidence>